<dbReference type="InterPro" id="IPR052895">
    <property type="entry name" value="HetReg/Transcr_Mod"/>
</dbReference>
<dbReference type="InterPro" id="IPR010730">
    <property type="entry name" value="HET"/>
</dbReference>
<dbReference type="PANTHER" id="PTHR24148:SF64">
    <property type="entry name" value="HETEROKARYON INCOMPATIBILITY DOMAIN-CONTAINING PROTEIN"/>
    <property type="match status" value="1"/>
</dbReference>
<gene>
    <name evidence="2" type="ORF">LTR82_000990</name>
</gene>
<dbReference type="EMBL" id="JASUXU010000002">
    <property type="protein sequence ID" value="KAK0327475.1"/>
    <property type="molecule type" value="Genomic_DNA"/>
</dbReference>
<dbReference type="PANTHER" id="PTHR24148">
    <property type="entry name" value="ANKYRIN REPEAT DOMAIN-CONTAINING PROTEIN 39 HOMOLOG-RELATED"/>
    <property type="match status" value="1"/>
</dbReference>
<sequence length="374" mass="43211">MRRIPKVYDRDVDLKNGIRLLRIEPGGGPLCMTFQYASLDDPPDYEAISYSWGTRPHMESVRVDAKADFRLSRHLHAATLRLRRPHRKRLIWIDQISVNQADVTERSGAVQLMRKIYANAPRVIVWIGETKSDTPTCRRLYADNSYDESQLPGIAALEHDDAARKLGNVLQALEQQSLTNRGDVWWKRLWVIQEFDSAKFLPTVYIGPHAISWTIFAQLMRTDSHDRLPMFHHIRLQDDQSLLQLLSMAQDFHSGDPRGRIYALLGLVKGGQHCIEPDDSKSVSQLYEGATLYLTQTSTTWTSSWMVDWNEITAKTATTGLLRYRRRLHRFGACYARDRRRGHRAVWRQSAVRRSEPWGPSCVDWRCGRAGYHV</sequence>
<dbReference type="Proteomes" id="UP001168146">
    <property type="component" value="Unassembled WGS sequence"/>
</dbReference>
<dbReference type="Pfam" id="PF06985">
    <property type="entry name" value="HET"/>
    <property type="match status" value="1"/>
</dbReference>
<dbReference type="AlphaFoldDB" id="A0AAN6G024"/>
<comment type="caution">
    <text evidence="2">The sequence shown here is derived from an EMBL/GenBank/DDBJ whole genome shotgun (WGS) entry which is preliminary data.</text>
</comment>
<protein>
    <recommendedName>
        <fullName evidence="1">Heterokaryon incompatibility domain-containing protein</fullName>
    </recommendedName>
</protein>
<feature type="domain" description="Heterokaryon incompatibility" evidence="1">
    <location>
        <begin position="45"/>
        <end position="194"/>
    </location>
</feature>
<accession>A0AAN6G024</accession>
<organism evidence="2 3">
    <name type="scientific">Friedmanniomyces endolithicus</name>
    <dbReference type="NCBI Taxonomy" id="329885"/>
    <lineage>
        <taxon>Eukaryota</taxon>
        <taxon>Fungi</taxon>
        <taxon>Dikarya</taxon>
        <taxon>Ascomycota</taxon>
        <taxon>Pezizomycotina</taxon>
        <taxon>Dothideomycetes</taxon>
        <taxon>Dothideomycetidae</taxon>
        <taxon>Mycosphaerellales</taxon>
        <taxon>Teratosphaeriaceae</taxon>
        <taxon>Friedmanniomyces</taxon>
    </lineage>
</organism>
<name>A0AAN6G024_9PEZI</name>
<proteinExistence type="predicted"/>
<evidence type="ECO:0000313" key="2">
    <source>
        <dbReference type="EMBL" id="KAK0327475.1"/>
    </source>
</evidence>
<evidence type="ECO:0000313" key="3">
    <source>
        <dbReference type="Proteomes" id="UP001168146"/>
    </source>
</evidence>
<reference evidence="2" key="1">
    <citation type="submission" date="2021-12" db="EMBL/GenBank/DDBJ databases">
        <title>Black yeast isolated from Biological Soil Crust.</title>
        <authorList>
            <person name="Kurbessoian T."/>
        </authorList>
    </citation>
    <scope>NUCLEOTIDE SEQUENCE</scope>
    <source>
        <strain evidence="2">CCFEE 5208</strain>
    </source>
</reference>
<evidence type="ECO:0000259" key="1">
    <source>
        <dbReference type="Pfam" id="PF06985"/>
    </source>
</evidence>